<reference evidence="2 3" key="1">
    <citation type="submission" date="2020-01" db="EMBL/GenBank/DDBJ databases">
        <title>Investigation of new actinobacteria for the biodesulphurisation of diesel fuel.</title>
        <authorList>
            <person name="Athi Narayanan S.M."/>
        </authorList>
    </citation>
    <scope>NUCLEOTIDE SEQUENCE [LARGE SCALE GENOMIC DNA]</scope>
    <source>
        <strain evidence="2 3">213E</strain>
    </source>
</reference>
<evidence type="ECO:0000313" key="3">
    <source>
        <dbReference type="Proteomes" id="UP000466307"/>
    </source>
</evidence>
<feature type="domain" description="N-acetyltransferase" evidence="1">
    <location>
        <begin position="123"/>
        <end position="256"/>
    </location>
</feature>
<dbReference type="InterPro" id="IPR016181">
    <property type="entry name" value="Acyl_CoA_acyltransferase"/>
</dbReference>
<proteinExistence type="predicted"/>
<dbReference type="InterPro" id="IPR000182">
    <property type="entry name" value="GNAT_dom"/>
</dbReference>
<evidence type="ECO:0000313" key="2">
    <source>
        <dbReference type="EMBL" id="NDK89026.1"/>
    </source>
</evidence>
<dbReference type="PROSITE" id="PS51186">
    <property type="entry name" value="GNAT"/>
    <property type="match status" value="1"/>
</dbReference>
<keyword evidence="3" id="KW-1185">Reference proteome</keyword>
<dbReference type="Gene3D" id="3.40.630.30">
    <property type="match status" value="1"/>
</dbReference>
<evidence type="ECO:0000259" key="1">
    <source>
        <dbReference type="PROSITE" id="PS51186"/>
    </source>
</evidence>
<dbReference type="GO" id="GO:0016747">
    <property type="term" value="F:acyltransferase activity, transferring groups other than amino-acyl groups"/>
    <property type="evidence" value="ECO:0007669"/>
    <property type="project" value="InterPro"/>
</dbReference>
<dbReference type="EMBL" id="JAADZU010000011">
    <property type="protein sequence ID" value="NDK89026.1"/>
    <property type="molecule type" value="Genomic_DNA"/>
</dbReference>
<protein>
    <submittedName>
        <fullName evidence="2">GNAT family N-acetyltransferase</fullName>
    </submittedName>
</protein>
<name>A0A7K3LLA5_9ACTN</name>
<accession>A0A7K3LLA5</accession>
<keyword evidence="2" id="KW-0808">Transferase</keyword>
<sequence>MSWTAERIVEESVAWKSSWHPDGSEHIVDGPCEFYLADGVATLLQYHADSSVDPVAALDEAAATTRAHGADILRFTAGVGVFGGLTDTELARRAAHTVAVVDVIAGEPTETFVASIPLPADVTVHRVATDADVAEFARISRQAWGFEPHALRDPGFRVDDERIRLFVARIDGEPVGAGGYEHVRAVARMWGAAIVTEARSRGAYRSLVAARLDDARTLGAGLAIIHAEQTSSPILQRLGFGRFAERRLTSIPLTAG</sequence>
<organism evidence="2 3">
    <name type="scientific">Gordonia desulfuricans</name>
    <dbReference type="NCBI Taxonomy" id="89051"/>
    <lineage>
        <taxon>Bacteria</taxon>
        <taxon>Bacillati</taxon>
        <taxon>Actinomycetota</taxon>
        <taxon>Actinomycetes</taxon>
        <taxon>Mycobacteriales</taxon>
        <taxon>Gordoniaceae</taxon>
        <taxon>Gordonia</taxon>
    </lineage>
</organism>
<comment type="caution">
    <text evidence="2">The sequence shown here is derived from an EMBL/GenBank/DDBJ whole genome shotgun (WGS) entry which is preliminary data.</text>
</comment>
<dbReference type="AlphaFoldDB" id="A0A7K3LLA5"/>
<gene>
    <name evidence="2" type="ORF">GYA93_05440</name>
</gene>
<dbReference type="SUPFAM" id="SSF55729">
    <property type="entry name" value="Acyl-CoA N-acyltransferases (Nat)"/>
    <property type="match status" value="1"/>
</dbReference>
<dbReference type="Pfam" id="PF00583">
    <property type="entry name" value="Acetyltransf_1"/>
    <property type="match status" value="1"/>
</dbReference>
<dbReference type="RefSeq" id="WP_059039282.1">
    <property type="nucleotide sequence ID" value="NZ_JAADZU010000011.1"/>
</dbReference>
<dbReference type="Proteomes" id="UP000466307">
    <property type="component" value="Unassembled WGS sequence"/>
</dbReference>